<reference evidence="1 2" key="1">
    <citation type="submission" date="2013-02" db="EMBL/GenBank/DDBJ databases">
        <authorList>
            <person name="Harkins D.M."/>
            <person name="Durkin A.S."/>
            <person name="Brinkac L.M."/>
            <person name="Haft D.H."/>
            <person name="Selengut J.D."/>
            <person name="Sanka R."/>
            <person name="DePew J."/>
            <person name="Purushe J."/>
            <person name="Tulsiani S.M."/>
            <person name="Graham G.C."/>
            <person name="Burns M.-A."/>
            <person name="Dohnt M.F."/>
            <person name="Smythe L.D."/>
            <person name="McKay D.B."/>
            <person name="Craig S.B."/>
            <person name="Vinetz J.M."/>
            <person name="Sutton G.G."/>
            <person name="Nierman W.C."/>
            <person name="Fouts D.E."/>
        </authorList>
    </citation>
    <scope>NUCLEOTIDE SEQUENCE [LARGE SCALE GENOMIC DNA]</scope>
    <source>
        <strain evidence="1 2">LT2050</strain>
    </source>
</reference>
<accession>M3IF65</accession>
<comment type="caution">
    <text evidence="1">The sequence shown here is derived from an EMBL/GenBank/DDBJ whole genome shotgun (WGS) entry which is preliminary data.</text>
</comment>
<evidence type="ECO:0000313" key="1">
    <source>
        <dbReference type="EMBL" id="EMG19943.1"/>
    </source>
</evidence>
<proteinExistence type="predicted"/>
<sequence length="84" mass="9851">MNQSIEKYESKMKRRYITSARHTMQVDFEVFLYDMKSELKKGIKRAAKNGNKLPVPALARNKSILSNDIPVKRFKNKTELFSEI</sequence>
<dbReference type="EMBL" id="AFMD02000462">
    <property type="protein sequence ID" value="EMG19943.1"/>
    <property type="molecule type" value="Genomic_DNA"/>
</dbReference>
<organism evidence="1 2">
    <name type="scientific">Leptospira interrogans serovar Copenhageni str. LT2050</name>
    <dbReference type="NCBI Taxonomy" id="1001598"/>
    <lineage>
        <taxon>Bacteria</taxon>
        <taxon>Pseudomonadati</taxon>
        <taxon>Spirochaetota</taxon>
        <taxon>Spirochaetia</taxon>
        <taxon>Leptospirales</taxon>
        <taxon>Leptospiraceae</taxon>
        <taxon>Leptospira</taxon>
    </lineage>
</organism>
<evidence type="ECO:0000313" key="2">
    <source>
        <dbReference type="Proteomes" id="UP000011778"/>
    </source>
</evidence>
<dbReference type="Proteomes" id="UP000011778">
    <property type="component" value="Unassembled WGS sequence"/>
</dbReference>
<gene>
    <name evidence="1" type="ORF">LEP1GSC150_5189</name>
</gene>
<dbReference type="AlphaFoldDB" id="M3IF65"/>
<protein>
    <submittedName>
        <fullName evidence="1">Uncharacterized protein</fullName>
    </submittedName>
</protein>
<name>M3IF65_LEPIT</name>